<evidence type="ECO:0000313" key="2">
    <source>
        <dbReference type="Proteomes" id="UP000018511"/>
    </source>
</evidence>
<evidence type="ECO:0000313" key="1">
    <source>
        <dbReference type="EMBL" id="ESW39221.1"/>
    </source>
</evidence>
<dbReference type="Proteomes" id="UP000018511">
    <property type="component" value="Unassembled WGS sequence"/>
</dbReference>
<sequence length="258" mass="28677">MEVVVRVLPVVAIVAGMLVQDIALAVEERLSQEACNAAVTEFKAKYTASDYSSLFSTISSLSTSSIFRYVAGSDSVINDMKESFGSTSFVDELDRVKGKLDSGQKQYWLEKGKYDVFLVKNETEKFFGEKSEFKPLSSRVTKCLSEALYFGKTNPGQYDALSKSSFRKGRFGHFTIGLNSCEIKSSVGTGSRYSEPDAWVGSRFVVIDATFKNEDSEGRLPSEGSLVIITPDRKELRYDTTESVMKRGYEYTSNLSIL</sequence>
<dbReference type="RefSeq" id="WP_023661694.1">
    <property type="nucleotide sequence ID" value="NZ_AXUP01000166.1"/>
</dbReference>
<name>V7DDB5_9PSED</name>
<proteinExistence type="predicted"/>
<gene>
    <name evidence="1" type="ORF">O164_13410</name>
</gene>
<reference evidence="1 2" key="1">
    <citation type="submission" date="2013-10" db="EMBL/GenBank/DDBJ databases">
        <title>Whole Genome Shotgun Sequence of Pseudomonas taiwanensis SJ9.</title>
        <authorList>
            <person name="Hong S.-J."/>
            <person name="Shin J.-H."/>
        </authorList>
    </citation>
    <scope>NUCLEOTIDE SEQUENCE [LARGE SCALE GENOMIC DNA]</scope>
    <source>
        <strain evidence="1 2">SJ9</strain>
    </source>
</reference>
<protein>
    <submittedName>
        <fullName evidence="1">Uncharacterized protein</fullName>
    </submittedName>
</protein>
<accession>V7DDB5</accession>
<organism evidence="1 2">
    <name type="scientific">Pseudomonas taiwanensis SJ9</name>
    <dbReference type="NCBI Taxonomy" id="1388762"/>
    <lineage>
        <taxon>Bacteria</taxon>
        <taxon>Pseudomonadati</taxon>
        <taxon>Pseudomonadota</taxon>
        <taxon>Gammaproteobacteria</taxon>
        <taxon>Pseudomonadales</taxon>
        <taxon>Pseudomonadaceae</taxon>
        <taxon>Pseudomonas</taxon>
    </lineage>
</organism>
<dbReference type="AlphaFoldDB" id="V7DDB5"/>
<comment type="caution">
    <text evidence="1">The sequence shown here is derived from an EMBL/GenBank/DDBJ whole genome shotgun (WGS) entry which is preliminary data.</text>
</comment>
<dbReference type="EMBL" id="AXUP01000166">
    <property type="protein sequence ID" value="ESW39221.1"/>
    <property type="molecule type" value="Genomic_DNA"/>
</dbReference>